<dbReference type="OrthoDB" id="2106578at2759"/>
<dbReference type="SMART" id="SM00248">
    <property type="entry name" value="ANK"/>
    <property type="match status" value="3"/>
</dbReference>
<name>A0A1Y2BEF8_9FUNG</name>
<dbReference type="SUPFAM" id="SSF48403">
    <property type="entry name" value="Ankyrin repeat"/>
    <property type="match status" value="1"/>
</dbReference>
<evidence type="ECO:0000313" key="1">
    <source>
        <dbReference type="EMBL" id="ORY33223.1"/>
    </source>
</evidence>
<dbReference type="InterPro" id="IPR002110">
    <property type="entry name" value="Ankyrin_rpt"/>
</dbReference>
<keyword evidence="2" id="KW-1185">Reference proteome</keyword>
<dbReference type="AlphaFoldDB" id="A0A1Y2BEF8"/>
<reference evidence="1 2" key="1">
    <citation type="submission" date="2016-07" db="EMBL/GenBank/DDBJ databases">
        <title>Pervasive Adenine N6-methylation of Active Genes in Fungi.</title>
        <authorList>
            <consortium name="DOE Joint Genome Institute"/>
            <person name="Mondo S.J."/>
            <person name="Dannebaum R.O."/>
            <person name="Kuo R.C."/>
            <person name="Labutti K."/>
            <person name="Haridas S."/>
            <person name="Kuo A."/>
            <person name="Salamov A."/>
            <person name="Ahrendt S.R."/>
            <person name="Lipzen A."/>
            <person name="Sullivan W."/>
            <person name="Andreopoulos W.B."/>
            <person name="Clum A."/>
            <person name="Lindquist E."/>
            <person name="Daum C."/>
            <person name="Ramamoorthy G.K."/>
            <person name="Gryganskyi A."/>
            <person name="Culley D."/>
            <person name="Magnuson J.K."/>
            <person name="James T.Y."/>
            <person name="O'Malley M.A."/>
            <person name="Stajich J.E."/>
            <person name="Spatafora J.W."/>
            <person name="Visel A."/>
            <person name="Grigoriev I.V."/>
        </authorList>
    </citation>
    <scope>NUCLEOTIDE SEQUENCE [LARGE SCALE GENOMIC DNA]</scope>
    <source>
        <strain evidence="1 2">JEL800</strain>
    </source>
</reference>
<sequence>MNAKWFHQYNIVPANQNEVNWLLLGEAINVGAARVSDQSVNLMKWAIENNLIMVVEVLGFSFEGDMSYSDNEALAVAVEHNYCGMVNLLLQNETVDPTSRNSYGLMKSVENGCVSCVNLIINHEDVDASFDGNICVKSAAKLGRKEVVDYLINSCKKLAGMVEGYKVKYADATKDPDMNLAELIEELCI</sequence>
<dbReference type="EMBL" id="MCGO01000068">
    <property type="protein sequence ID" value="ORY33223.1"/>
    <property type="molecule type" value="Genomic_DNA"/>
</dbReference>
<comment type="caution">
    <text evidence="1">The sequence shown here is derived from an EMBL/GenBank/DDBJ whole genome shotgun (WGS) entry which is preliminary data.</text>
</comment>
<accession>A0A1Y2BEF8</accession>
<organism evidence="1 2">
    <name type="scientific">Rhizoclosmatium globosum</name>
    <dbReference type="NCBI Taxonomy" id="329046"/>
    <lineage>
        <taxon>Eukaryota</taxon>
        <taxon>Fungi</taxon>
        <taxon>Fungi incertae sedis</taxon>
        <taxon>Chytridiomycota</taxon>
        <taxon>Chytridiomycota incertae sedis</taxon>
        <taxon>Chytridiomycetes</taxon>
        <taxon>Chytridiales</taxon>
        <taxon>Chytriomycetaceae</taxon>
        <taxon>Rhizoclosmatium</taxon>
    </lineage>
</organism>
<proteinExistence type="predicted"/>
<evidence type="ECO:0000313" key="2">
    <source>
        <dbReference type="Proteomes" id="UP000193642"/>
    </source>
</evidence>
<dbReference type="Gene3D" id="1.25.40.20">
    <property type="entry name" value="Ankyrin repeat-containing domain"/>
    <property type="match status" value="1"/>
</dbReference>
<dbReference type="Pfam" id="PF12796">
    <property type="entry name" value="Ank_2"/>
    <property type="match status" value="1"/>
</dbReference>
<dbReference type="InterPro" id="IPR036770">
    <property type="entry name" value="Ankyrin_rpt-contain_sf"/>
</dbReference>
<dbReference type="Proteomes" id="UP000193642">
    <property type="component" value="Unassembled WGS sequence"/>
</dbReference>
<gene>
    <name evidence="1" type="ORF">BCR33DRAFT_521037</name>
</gene>
<protein>
    <submittedName>
        <fullName evidence="1">Uncharacterized protein</fullName>
    </submittedName>
</protein>